<dbReference type="CDD" id="cd00088">
    <property type="entry name" value="HPT"/>
    <property type="match status" value="1"/>
</dbReference>
<evidence type="ECO:0000313" key="4">
    <source>
        <dbReference type="EMBL" id="KFB70249.1"/>
    </source>
</evidence>
<dbReference type="SMART" id="SM00073">
    <property type="entry name" value="HPT"/>
    <property type="match status" value="1"/>
</dbReference>
<accession>A0A084Y6A5</accession>
<dbReference type="PROSITE" id="PS50894">
    <property type="entry name" value="HPT"/>
    <property type="match status" value="1"/>
</dbReference>
<keyword evidence="4" id="KW-0418">Kinase</keyword>
<dbReference type="InterPro" id="IPR036641">
    <property type="entry name" value="HPT_dom_sf"/>
</dbReference>
<proteinExistence type="predicted"/>
<sequence>MVADGSNPAFADRVLDLFTHSAVELLETIDSAMAQGDVKTLQRSAHTLKSSSAAVGAMALSEKARDLEMRIRAGDTPAVDWLQVLRHAYDDFISSRSRISTCCCST</sequence>
<evidence type="ECO:0000256" key="2">
    <source>
        <dbReference type="PROSITE-ProRule" id="PRU00110"/>
    </source>
</evidence>
<keyword evidence="4" id="KW-0808">Transferase</keyword>
<dbReference type="GO" id="GO:0004672">
    <property type="term" value="F:protein kinase activity"/>
    <property type="evidence" value="ECO:0007669"/>
    <property type="project" value="UniProtKB-ARBA"/>
</dbReference>
<reference evidence="4 5" key="1">
    <citation type="submission" date="2014-02" db="EMBL/GenBank/DDBJ databases">
        <title>Expanding our view of genomic diversity in Candidatus Accumulibacter clades.</title>
        <authorList>
            <person name="Skennerton C.T."/>
            <person name="Barr J.J."/>
            <person name="Slater F.R."/>
            <person name="Bond P.L."/>
            <person name="Tyson G.W."/>
        </authorList>
    </citation>
    <scope>NUCLEOTIDE SEQUENCE [LARGE SCALE GENOMIC DNA]</scope>
    <source>
        <strain evidence="5">BA-91</strain>
    </source>
</reference>
<name>A0A084Y6A5_9PROT</name>
<organism evidence="4 5">
    <name type="scientific">Candidatus Accumulibacter phosphatis</name>
    <dbReference type="NCBI Taxonomy" id="327160"/>
    <lineage>
        <taxon>Bacteria</taxon>
        <taxon>Pseudomonadati</taxon>
        <taxon>Pseudomonadota</taxon>
        <taxon>Betaproteobacteria</taxon>
        <taxon>Candidatus Accumulibacter</taxon>
    </lineage>
</organism>
<dbReference type="Proteomes" id="UP000020077">
    <property type="component" value="Unassembled WGS sequence"/>
</dbReference>
<feature type="domain" description="HPt" evidence="3">
    <location>
        <begin position="7"/>
        <end position="99"/>
    </location>
</feature>
<evidence type="ECO:0000256" key="1">
    <source>
        <dbReference type="ARBA" id="ARBA00023012"/>
    </source>
</evidence>
<keyword evidence="2" id="KW-0597">Phosphoprotein</keyword>
<dbReference type="SUPFAM" id="SSF47226">
    <property type="entry name" value="Histidine-containing phosphotransfer domain, HPT domain"/>
    <property type="match status" value="1"/>
</dbReference>
<evidence type="ECO:0000259" key="3">
    <source>
        <dbReference type="PROSITE" id="PS50894"/>
    </source>
</evidence>
<feature type="modified residue" description="Phosphohistidine" evidence="2">
    <location>
        <position position="46"/>
    </location>
</feature>
<dbReference type="Pfam" id="PF01627">
    <property type="entry name" value="Hpt"/>
    <property type="match status" value="1"/>
</dbReference>
<keyword evidence="1" id="KW-0902">Two-component regulatory system</keyword>
<gene>
    <name evidence="4" type="ORF">AW09_004652</name>
</gene>
<dbReference type="AlphaFoldDB" id="A0A084Y6A5"/>
<evidence type="ECO:0000313" key="5">
    <source>
        <dbReference type="Proteomes" id="UP000020077"/>
    </source>
</evidence>
<dbReference type="InterPro" id="IPR008207">
    <property type="entry name" value="Sig_transdc_His_kin_Hpt_dom"/>
</dbReference>
<dbReference type="EMBL" id="JDVG02000731">
    <property type="protein sequence ID" value="KFB70249.1"/>
    <property type="molecule type" value="Genomic_DNA"/>
</dbReference>
<dbReference type="Gene3D" id="1.20.120.160">
    <property type="entry name" value="HPT domain"/>
    <property type="match status" value="1"/>
</dbReference>
<protein>
    <submittedName>
        <fullName evidence="4">Hybrid sensory histidine kinase TorS</fullName>
    </submittedName>
</protein>
<comment type="caution">
    <text evidence="4">The sequence shown here is derived from an EMBL/GenBank/DDBJ whole genome shotgun (WGS) entry which is preliminary data.</text>
</comment>
<dbReference type="GO" id="GO:0000160">
    <property type="term" value="P:phosphorelay signal transduction system"/>
    <property type="evidence" value="ECO:0007669"/>
    <property type="project" value="UniProtKB-KW"/>
</dbReference>